<gene>
    <name evidence="2" type="ORF">FXN65_26410</name>
</gene>
<sequence>MGGALNCAGVSMGRELLGAAADNKKGYFESKAIQVFHDRRLLPRIGRDWKSVSPLPAAGWESSEAVADLVAEAKEIVLDEFGDSALFGIKDPRISLLAPFWMKVLNELGISVCVIIQYRHPIEVAGSLLSRNKMTIEQGVALWLEHVINAERFTRNVPRVFTHYQDLLDDPAAMLQRIAKGLKIEWPSPADETAAKLDKFVEKNLRHQLSVGEQSIRELPEIVSRIYSAHMLAISQSCNEDIVLDAFDELNLAYERAQKFFSDAALLAGLREAELFYDEGEGFSQSRRDSRYFSVDSSDRVSLEFDLPSSGVVDVRLDPCSESVIAELCDVELVYDERPAESIKKYIRTNAAYRWGDVYFFAGGDPQIRFKGLAQEHFDGARKVRVSFDVLQNGDRSERIISPVHYLFSEVRKHQKELEEVRVGQERLKSERDVAVSERASADGELSRLSKEQIALEGRVELYKTKFEQAQEQNLSERAASQLLRELIQEKDRSLQLAVNLTKELDLAATQARATAAAKEAEVEQQKIENLQLGTELEAAQQMHQHVIETNQNLIDANAVQREELTALNEARFRLSASLESLQGAYQQELDGNAELKQALTTLQNESKKTEALLLDSRSESEGRAQQLSQCKDELALLKKDIDAREKMMQETSFELQRARALLHETMEEADKLRSRLTRVGLSRSWRYTRFLRRILGKKG</sequence>
<keyword evidence="3" id="KW-1185">Reference proteome</keyword>
<dbReference type="Gene3D" id="3.40.50.300">
    <property type="entry name" value="P-loop containing nucleotide triphosphate hydrolases"/>
    <property type="match status" value="1"/>
</dbReference>
<dbReference type="RefSeq" id="WP_151138065.1">
    <property type="nucleotide sequence ID" value="NZ_CP043311.1"/>
</dbReference>
<dbReference type="KEGG" id="plal:FXN65_26410"/>
<feature type="coiled-coil region" evidence="1">
    <location>
        <begin position="484"/>
        <end position="613"/>
    </location>
</feature>
<name>A0A5J6QSL5_9GAMM</name>
<dbReference type="Proteomes" id="UP000327179">
    <property type="component" value="Chromosome"/>
</dbReference>
<reference evidence="2 3" key="1">
    <citation type="submission" date="2019-08" db="EMBL/GenBank/DDBJ databases">
        <title>Whole-genome Sequencing of e-waste polymer degrading bacterium Pseudomonas sp. strain PE08.</title>
        <authorList>
            <person name="Kirdat K."/>
            <person name="Debbarma P."/>
            <person name="Narawade N."/>
            <person name="Suyal D."/>
            <person name="Thorat V."/>
            <person name="Shouche Y."/>
            <person name="Goel R."/>
            <person name="Yadav A."/>
        </authorList>
    </citation>
    <scope>NUCLEOTIDE SEQUENCE [LARGE SCALE GENOMIC DNA]</scope>
    <source>
        <strain evidence="2 3">PE08</strain>
    </source>
</reference>
<organism evidence="2 3">
    <name type="scientific">Metapseudomonas lalkuanensis</name>
    <dbReference type="NCBI Taxonomy" id="2604832"/>
    <lineage>
        <taxon>Bacteria</taxon>
        <taxon>Pseudomonadati</taxon>
        <taxon>Pseudomonadota</taxon>
        <taxon>Gammaproteobacteria</taxon>
        <taxon>Pseudomonadales</taxon>
        <taxon>Pseudomonadaceae</taxon>
        <taxon>Metapseudomonas</taxon>
    </lineage>
</organism>
<dbReference type="AlphaFoldDB" id="A0A5J6QSL5"/>
<keyword evidence="1" id="KW-0175">Coiled coil</keyword>
<dbReference type="EMBL" id="CP043311">
    <property type="protein sequence ID" value="QEY65417.1"/>
    <property type="molecule type" value="Genomic_DNA"/>
</dbReference>
<accession>A0A5J6QSL5</accession>
<evidence type="ECO:0000313" key="3">
    <source>
        <dbReference type="Proteomes" id="UP000327179"/>
    </source>
</evidence>
<protein>
    <submittedName>
        <fullName evidence="2">Uncharacterized protein</fullName>
    </submittedName>
</protein>
<dbReference type="SUPFAM" id="SSF52540">
    <property type="entry name" value="P-loop containing nucleoside triphosphate hydrolases"/>
    <property type="match status" value="1"/>
</dbReference>
<evidence type="ECO:0000313" key="2">
    <source>
        <dbReference type="EMBL" id="QEY65417.1"/>
    </source>
</evidence>
<proteinExistence type="predicted"/>
<evidence type="ECO:0000256" key="1">
    <source>
        <dbReference type="SAM" id="Coils"/>
    </source>
</evidence>
<dbReference type="InterPro" id="IPR027417">
    <property type="entry name" value="P-loop_NTPase"/>
</dbReference>